<comment type="caution">
    <text evidence="2">The sequence shown here is derived from an EMBL/GenBank/DDBJ whole genome shotgun (WGS) entry which is preliminary data.</text>
</comment>
<dbReference type="AlphaFoldDB" id="A0A511DJN3"/>
<evidence type="ECO:0000256" key="1">
    <source>
        <dbReference type="SAM" id="Phobius"/>
    </source>
</evidence>
<protein>
    <recommendedName>
        <fullName evidence="4">TrbL/VirB6 plasmid conjugal transfer protein</fullName>
    </recommendedName>
</protein>
<keyword evidence="1" id="KW-0472">Membrane</keyword>
<dbReference type="RefSeq" id="WP_147109458.1">
    <property type="nucleotide sequence ID" value="NZ_BJVJ01000034.1"/>
</dbReference>
<sequence>MPGIDVAIGKAFDTILASIMKALWTAALYLLRTALDLVDGLLAAGTASSPLTALGGTLMWVACLVALALFCWQLGVTMLRGGVGFWRIATGPLAFGVACALSVGVVTVALGGADGLTRLLLHEGVGVDGFRGLLDSAPLARVLTESPDLGSDVDATARSVVLGIVSAFAIVPAAIGFLLQAVFRQVVVLVLVATLPLTAAGLMTRSTAGWFWRALRWTAAAVLLKPALALVLVVGTAILGEPSGLGGLLAAAGVLLVALLCPFGVFRLLAFVEPGTASGVVLRAGLSRTSPEPDEVRAAGTAAEDTHVARFDGAVAAAPVPDADRLPPTRPEPLVLRDDLVADVRPVG</sequence>
<feature type="transmembrane region" description="Helical" evidence="1">
    <location>
        <begin position="160"/>
        <end position="179"/>
    </location>
</feature>
<dbReference type="EMBL" id="BJVJ01000034">
    <property type="protein sequence ID" value="GEL24493.1"/>
    <property type="molecule type" value="Genomic_DNA"/>
</dbReference>
<dbReference type="Proteomes" id="UP000321685">
    <property type="component" value="Unassembled WGS sequence"/>
</dbReference>
<proteinExistence type="predicted"/>
<evidence type="ECO:0000313" key="2">
    <source>
        <dbReference type="EMBL" id="GEL24493.1"/>
    </source>
</evidence>
<feature type="transmembrane region" description="Helical" evidence="1">
    <location>
        <begin position="51"/>
        <end position="72"/>
    </location>
</feature>
<organism evidence="2 3">
    <name type="scientific">Pseudonocardia sulfidoxydans NBRC 16205</name>
    <dbReference type="NCBI Taxonomy" id="1223511"/>
    <lineage>
        <taxon>Bacteria</taxon>
        <taxon>Bacillati</taxon>
        <taxon>Actinomycetota</taxon>
        <taxon>Actinomycetes</taxon>
        <taxon>Pseudonocardiales</taxon>
        <taxon>Pseudonocardiaceae</taxon>
        <taxon>Pseudonocardia</taxon>
    </lineage>
</organism>
<feature type="transmembrane region" description="Helical" evidence="1">
    <location>
        <begin position="186"/>
        <end position="205"/>
    </location>
</feature>
<keyword evidence="3" id="KW-1185">Reference proteome</keyword>
<name>A0A511DJN3_9PSEU</name>
<feature type="transmembrane region" description="Helical" evidence="1">
    <location>
        <begin position="247"/>
        <end position="270"/>
    </location>
</feature>
<feature type="transmembrane region" description="Helical" evidence="1">
    <location>
        <begin position="217"/>
        <end position="240"/>
    </location>
</feature>
<keyword evidence="1" id="KW-1133">Transmembrane helix</keyword>
<feature type="transmembrane region" description="Helical" evidence="1">
    <location>
        <begin position="12"/>
        <end position="31"/>
    </location>
</feature>
<accession>A0A511DJN3</accession>
<evidence type="ECO:0000313" key="3">
    <source>
        <dbReference type="Proteomes" id="UP000321685"/>
    </source>
</evidence>
<gene>
    <name evidence="2" type="ORF">PSU4_34470</name>
</gene>
<dbReference type="OrthoDB" id="4855643at2"/>
<evidence type="ECO:0008006" key="4">
    <source>
        <dbReference type="Google" id="ProtNLM"/>
    </source>
</evidence>
<feature type="transmembrane region" description="Helical" evidence="1">
    <location>
        <begin position="93"/>
        <end position="113"/>
    </location>
</feature>
<reference evidence="2 3" key="1">
    <citation type="submission" date="2019-07" db="EMBL/GenBank/DDBJ databases">
        <title>Whole genome shotgun sequence of Pseudonocardia sulfidoxydans NBRC 16205.</title>
        <authorList>
            <person name="Hosoyama A."/>
            <person name="Uohara A."/>
            <person name="Ohji S."/>
            <person name="Ichikawa N."/>
        </authorList>
    </citation>
    <scope>NUCLEOTIDE SEQUENCE [LARGE SCALE GENOMIC DNA]</scope>
    <source>
        <strain evidence="2 3">NBRC 16205</strain>
    </source>
</reference>
<keyword evidence="1" id="KW-0812">Transmembrane</keyword>